<dbReference type="PANTHER" id="PTHR12485:SF1">
    <property type="entry name" value="NADH DEHYDROGENASE [UBIQUINONE] 1 ALPHA SUBCOMPLEX SUBUNIT 7"/>
    <property type="match status" value="1"/>
</dbReference>
<evidence type="ECO:0000256" key="9">
    <source>
        <dbReference type="ARBA" id="ARBA00022982"/>
    </source>
</evidence>
<dbReference type="STRING" id="7266.A0A3B0JRK6"/>
<evidence type="ECO:0000256" key="3">
    <source>
        <dbReference type="ARBA" id="ARBA00005482"/>
    </source>
</evidence>
<dbReference type="InterPro" id="IPR009947">
    <property type="entry name" value="NDUA7"/>
</dbReference>
<feature type="compositionally biased region" description="Pro residues" evidence="15">
    <location>
        <begin position="91"/>
        <end position="108"/>
    </location>
</feature>
<feature type="compositionally biased region" description="Basic and acidic residues" evidence="15">
    <location>
        <begin position="113"/>
        <end position="127"/>
    </location>
</feature>
<keyword evidence="6" id="KW-0813">Transport</keyword>
<feature type="compositionally biased region" description="Low complexity" evidence="15">
    <location>
        <begin position="81"/>
        <end position="90"/>
    </location>
</feature>
<evidence type="ECO:0000313" key="17">
    <source>
        <dbReference type="Proteomes" id="UP000268350"/>
    </source>
</evidence>
<reference evidence="17" key="1">
    <citation type="submission" date="2018-01" db="EMBL/GenBank/DDBJ databases">
        <authorList>
            <person name="Alioto T."/>
            <person name="Alioto T."/>
        </authorList>
    </citation>
    <scope>NUCLEOTIDE SEQUENCE [LARGE SCALE GENOMIC DNA]</scope>
</reference>
<evidence type="ECO:0000256" key="7">
    <source>
        <dbReference type="ARBA" id="ARBA00022660"/>
    </source>
</evidence>
<evidence type="ECO:0000256" key="14">
    <source>
        <dbReference type="ARBA" id="ARBA00033401"/>
    </source>
</evidence>
<evidence type="ECO:0000256" key="4">
    <source>
        <dbReference type="ARBA" id="ARBA00011533"/>
    </source>
</evidence>
<dbReference type="GO" id="GO:0005743">
    <property type="term" value="C:mitochondrial inner membrane"/>
    <property type="evidence" value="ECO:0007669"/>
    <property type="project" value="UniProtKB-SubCell"/>
</dbReference>
<dbReference type="GO" id="GO:0006120">
    <property type="term" value="P:mitochondrial electron transport, NADH to ubiquinone"/>
    <property type="evidence" value="ECO:0007669"/>
    <property type="project" value="TreeGrafter"/>
</dbReference>
<evidence type="ECO:0000256" key="2">
    <source>
        <dbReference type="ARBA" id="ARBA00004443"/>
    </source>
</evidence>
<organism evidence="16 17">
    <name type="scientific">Drosophila guanche</name>
    <name type="common">Fruit fly</name>
    <dbReference type="NCBI Taxonomy" id="7266"/>
    <lineage>
        <taxon>Eukaryota</taxon>
        <taxon>Metazoa</taxon>
        <taxon>Ecdysozoa</taxon>
        <taxon>Arthropoda</taxon>
        <taxon>Hexapoda</taxon>
        <taxon>Insecta</taxon>
        <taxon>Pterygota</taxon>
        <taxon>Neoptera</taxon>
        <taxon>Endopterygota</taxon>
        <taxon>Diptera</taxon>
        <taxon>Brachycera</taxon>
        <taxon>Muscomorpha</taxon>
        <taxon>Ephydroidea</taxon>
        <taxon>Drosophilidae</taxon>
        <taxon>Drosophila</taxon>
        <taxon>Sophophora</taxon>
    </lineage>
</organism>
<comment type="subunit">
    <text evidence="4">Complex I is composed of 45 different subunits.</text>
</comment>
<feature type="region of interest" description="Disordered" evidence="15">
    <location>
        <begin position="79"/>
        <end position="146"/>
    </location>
</feature>
<keyword evidence="17" id="KW-1185">Reference proteome</keyword>
<evidence type="ECO:0000256" key="8">
    <source>
        <dbReference type="ARBA" id="ARBA00022792"/>
    </source>
</evidence>
<dbReference type="Proteomes" id="UP000268350">
    <property type="component" value="Unassembled WGS sequence"/>
</dbReference>
<comment type="subcellular location">
    <subcellularLocation>
        <location evidence="2">Mitochondrion inner membrane</location>
        <topology evidence="2">Peripheral membrane protein</topology>
        <orientation evidence="2">Matrix side</orientation>
    </subcellularLocation>
</comment>
<evidence type="ECO:0000256" key="13">
    <source>
        <dbReference type="ARBA" id="ARBA00030360"/>
    </source>
</evidence>
<gene>
    <name evidence="16" type="ORF">DGUA_6G006837</name>
</gene>
<evidence type="ECO:0000256" key="12">
    <source>
        <dbReference type="ARBA" id="ARBA00023136"/>
    </source>
</evidence>
<evidence type="ECO:0000256" key="15">
    <source>
        <dbReference type="SAM" id="MobiDB-lite"/>
    </source>
</evidence>
<keyword evidence="9" id="KW-0249">Electron transport</keyword>
<dbReference type="OMA" id="VHSWEGP"/>
<proteinExistence type="inferred from homology"/>
<protein>
    <recommendedName>
        <fullName evidence="5">NADH dehydrogenase [ubiquinone] 1 alpha subcomplex subunit 7</fullName>
    </recommendedName>
    <alternativeName>
        <fullName evidence="14">Complex I-B14.5a</fullName>
    </alternativeName>
    <alternativeName>
        <fullName evidence="13">NADH-ubiquinone oxidoreductase subunit B14.5a</fullName>
    </alternativeName>
</protein>
<dbReference type="EMBL" id="OUUW01000002">
    <property type="protein sequence ID" value="SPP76329.1"/>
    <property type="molecule type" value="Genomic_DNA"/>
</dbReference>
<evidence type="ECO:0000256" key="10">
    <source>
        <dbReference type="ARBA" id="ARBA00022990"/>
    </source>
</evidence>
<name>A0A3B0JRK6_DROGU</name>
<dbReference type="PANTHER" id="PTHR12485">
    <property type="entry name" value="NADH-UBIQUINONE OXIDOREDUCTASE SUBUNIT B"/>
    <property type="match status" value="1"/>
</dbReference>
<keyword evidence="10" id="KW-0007">Acetylation</keyword>
<dbReference type="AlphaFoldDB" id="A0A3B0JRK6"/>
<dbReference type="Pfam" id="PF07347">
    <property type="entry name" value="CI-B14_5a"/>
    <property type="match status" value="1"/>
</dbReference>
<evidence type="ECO:0000256" key="6">
    <source>
        <dbReference type="ARBA" id="ARBA00022448"/>
    </source>
</evidence>
<keyword evidence="11" id="KW-0496">Mitochondrion</keyword>
<evidence type="ECO:0000313" key="16">
    <source>
        <dbReference type="EMBL" id="SPP76329.1"/>
    </source>
</evidence>
<evidence type="ECO:0000256" key="1">
    <source>
        <dbReference type="ARBA" id="ARBA00003195"/>
    </source>
</evidence>
<dbReference type="OrthoDB" id="10063829at2759"/>
<keyword evidence="12" id="KW-0472">Membrane</keyword>
<comment type="similarity">
    <text evidence="3">Belongs to the complex I NDUFA7 subunit family.</text>
</comment>
<evidence type="ECO:0000256" key="11">
    <source>
        <dbReference type="ARBA" id="ARBA00023128"/>
    </source>
</evidence>
<accession>A0A3B0JRK6</accession>
<keyword evidence="7" id="KW-0679">Respiratory chain</keyword>
<evidence type="ECO:0000256" key="5">
    <source>
        <dbReference type="ARBA" id="ARBA00016383"/>
    </source>
</evidence>
<comment type="function">
    <text evidence="1">Accessory subunit of the mitochondrial membrane respiratory chain NADH dehydrogenase (Complex I), that is believed not to be involved in catalysis. Complex I functions in the transfer of electrons from NADH to the respiratory chain. The immediate electron acceptor for the enzyme is believed to be ubiquinone.</text>
</comment>
<sequence>MPPRPQHRDVAQFLSKLRDFFLGRKHKTAHRFADIMSPRTQPQPGIPSGPYRHLFGNYYYTRDPRSSVKPPIDVVQEPKSKLAAKAAAKAAPPPAQPGVKPPLPPAAPPKAAESMKADNCDEQKTDSGLKILPTPGKMHSWEGPPH</sequence>
<keyword evidence="8" id="KW-0999">Mitochondrion inner membrane</keyword>